<reference evidence="3" key="1">
    <citation type="submission" date="2017-05" db="EMBL/GenBank/DDBJ databases">
        <authorList>
            <person name="Rodrigo-Torres L."/>
            <person name="Arahal R. D."/>
            <person name="Lucena T."/>
        </authorList>
    </citation>
    <scope>NUCLEOTIDE SEQUENCE [LARGE SCALE GENOMIC DNA]</scope>
    <source>
        <strain evidence="3">CECT 8649</strain>
    </source>
</reference>
<organism evidence="2 3">
    <name type="scientific">Pelagimonas phthalicica</name>
    <dbReference type="NCBI Taxonomy" id="1037362"/>
    <lineage>
        <taxon>Bacteria</taxon>
        <taxon>Pseudomonadati</taxon>
        <taxon>Pseudomonadota</taxon>
        <taxon>Alphaproteobacteria</taxon>
        <taxon>Rhodobacterales</taxon>
        <taxon>Roseobacteraceae</taxon>
        <taxon>Pelagimonas</taxon>
    </lineage>
</organism>
<dbReference type="AlphaFoldDB" id="A0A238JDV5"/>
<evidence type="ECO:0000313" key="3">
    <source>
        <dbReference type="Proteomes" id="UP000225972"/>
    </source>
</evidence>
<keyword evidence="3" id="KW-1185">Reference proteome</keyword>
<accession>A0A238JDV5</accession>
<feature type="region of interest" description="Disordered" evidence="1">
    <location>
        <begin position="70"/>
        <end position="91"/>
    </location>
</feature>
<gene>
    <name evidence="2" type="ORF">TRP8649_02997</name>
</gene>
<feature type="compositionally biased region" description="Basic and acidic residues" evidence="1">
    <location>
        <begin position="75"/>
        <end position="84"/>
    </location>
</feature>
<evidence type="ECO:0000313" key="2">
    <source>
        <dbReference type="EMBL" id="SMX28870.1"/>
    </source>
</evidence>
<name>A0A238JDV5_9RHOB</name>
<protein>
    <submittedName>
        <fullName evidence="2">Uncharacterized protein</fullName>
    </submittedName>
</protein>
<evidence type="ECO:0000256" key="1">
    <source>
        <dbReference type="SAM" id="MobiDB-lite"/>
    </source>
</evidence>
<feature type="region of interest" description="Disordered" evidence="1">
    <location>
        <begin position="107"/>
        <end position="130"/>
    </location>
</feature>
<dbReference type="EMBL" id="FXXP01000002">
    <property type="protein sequence ID" value="SMX28870.1"/>
    <property type="molecule type" value="Genomic_DNA"/>
</dbReference>
<dbReference type="Proteomes" id="UP000225972">
    <property type="component" value="Unassembled WGS sequence"/>
</dbReference>
<sequence>MPGKLGAKHVVDQNLGFDPKDLNQPFPVLHKRGFTNPQRFAHFLFDFRGYCQRYLGHRIARCQLQQHENDEADEQQSRNRKDQTPDCIGQHAAPRIMSVIGMWSFEEGRGTPRPSQNGKGAKQGFAPPKSPYLMRYQSATFHSSLSQTFSLTPPRLLAWADRRPR</sequence>
<proteinExistence type="predicted"/>